<dbReference type="Proteomes" id="UP000233249">
    <property type="component" value="Unassembled WGS sequence"/>
</dbReference>
<dbReference type="Gene3D" id="1.10.10.10">
    <property type="entry name" value="Winged helix-like DNA-binding domain superfamily/Winged helix DNA-binding domain"/>
    <property type="match status" value="1"/>
</dbReference>
<proteinExistence type="predicted"/>
<dbReference type="AlphaFoldDB" id="A0A2N0X8Y0"/>
<protein>
    <submittedName>
        <fullName evidence="1">Uncharacterized protein</fullName>
    </submittedName>
</protein>
<name>A0A2N0X8Y0_9CORY</name>
<accession>A0A2N0X8Y0</accession>
<organism evidence="1 2">
    <name type="scientific">Corynebacterium mastitidis</name>
    <dbReference type="NCBI Taxonomy" id="161890"/>
    <lineage>
        <taxon>Bacteria</taxon>
        <taxon>Bacillati</taxon>
        <taxon>Actinomycetota</taxon>
        <taxon>Actinomycetes</taxon>
        <taxon>Mycobacteriales</taxon>
        <taxon>Corynebacteriaceae</taxon>
        <taxon>Corynebacterium</taxon>
    </lineage>
</organism>
<evidence type="ECO:0000313" key="2">
    <source>
        <dbReference type="Proteomes" id="UP000233249"/>
    </source>
</evidence>
<dbReference type="InterPro" id="IPR036388">
    <property type="entry name" value="WH-like_DNA-bd_sf"/>
</dbReference>
<reference evidence="1 2" key="1">
    <citation type="submission" date="2017-12" db="EMBL/GenBank/DDBJ databases">
        <title>Corynebacterium mastitidis 16-1433 Genome.</title>
        <authorList>
            <person name="Gulvik C.A."/>
        </authorList>
    </citation>
    <scope>NUCLEOTIDE SEQUENCE [LARGE SCALE GENOMIC DNA]</scope>
    <source>
        <strain evidence="1 2">16-1433</strain>
    </source>
</reference>
<comment type="caution">
    <text evidence="1">The sequence shown here is derived from an EMBL/GenBank/DDBJ whole genome shotgun (WGS) entry which is preliminary data.</text>
</comment>
<gene>
    <name evidence="1" type="ORF">CXB45_03050</name>
</gene>
<sequence>MHIHITDSDTGRTLWTGAMCAQHCGLSTTTWRGYVRKGMPPAPVAHLDARTPLWDASEVRAWHVARPSRRGTQA</sequence>
<evidence type="ECO:0000313" key="1">
    <source>
        <dbReference type="EMBL" id="PKF69137.1"/>
    </source>
</evidence>
<dbReference type="EMBL" id="PJAF01000006">
    <property type="protein sequence ID" value="PKF69137.1"/>
    <property type="molecule type" value="Genomic_DNA"/>
</dbReference>